<dbReference type="Proteomes" id="UP000308917">
    <property type="component" value="Unassembled WGS sequence"/>
</dbReference>
<dbReference type="InterPro" id="IPR012373">
    <property type="entry name" value="Ferrdict_sens_TM"/>
</dbReference>
<dbReference type="PIRSF" id="PIRSF018266">
    <property type="entry name" value="FecR"/>
    <property type="match status" value="1"/>
</dbReference>
<comment type="caution">
    <text evidence="3">The sequence shown here is derived from an EMBL/GenBank/DDBJ whole genome shotgun (WGS) entry which is preliminary data.</text>
</comment>
<evidence type="ECO:0000259" key="1">
    <source>
        <dbReference type="Pfam" id="PF04773"/>
    </source>
</evidence>
<dbReference type="PANTHER" id="PTHR30273:SF2">
    <property type="entry name" value="PROTEIN FECR"/>
    <property type="match status" value="1"/>
</dbReference>
<organism evidence="3 4">
    <name type="scientific">Lampropedia puyangensis</name>
    <dbReference type="NCBI Taxonomy" id="1330072"/>
    <lineage>
        <taxon>Bacteria</taxon>
        <taxon>Pseudomonadati</taxon>
        <taxon>Pseudomonadota</taxon>
        <taxon>Betaproteobacteria</taxon>
        <taxon>Burkholderiales</taxon>
        <taxon>Comamonadaceae</taxon>
        <taxon>Lampropedia</taxon>
    </lineage>
</organism>
<evidence type="ECO:0000259" key="2">
    <source>
        <dbReference type="Pfam" id="PF16220"/>
    </source>
</evidence>
<reference evidence="3 4" key="1">
    <citation type="journal article" date="2015" name="Antonie Van Leeuwenhoek">
        <title>Lampropedia puyangensis sp. nov., isolated from symptomatic bark of Populus ? euramericana canker and emended description of Lampropedia hyalina (Ehrenberg 1832) Lee et al. 2004.</title>
        <authorList>
            <person name="Li Y."/>
            <person name="Wang T."/>
            <person name="Piao C.G."/>
            <person name="Wang L.F."/>
            <person name="Tian G.Z."/>
            <person name="Zhu T.H."/>
            <person name="Guo M.W."/>
        </authorList>
    </citation>
    <scope>NUCLEOTIDE SEQUENCE [LARGE SCALE GENOMIC DNA]</scope>
    <source>
        <strain evidence="3 4">2-bin</strain>
    </source>
</reference>
<keyword evidence="4" id="KW-1185">Reference proteome</keyword>
<feature type="domain" description="FecR N-terminal" evidence="2">
    <location>
        <begin position="42"/>
        <end position="81"/>
    </location>
</feature>
<dbReference type="InterPro" id="IPR032623">
    <property type="entry name" value="FecR_N"/>
</dbReference>
<dbReference type="PANTHER" id="PTHR30273">
    <property type="entry name" value="PERIPLASMIC SIGNAL SENSOR AND SIGMA FACTOR ACTIVATOR FECR-RELATED"/>
    <property type="match status" value="1"/>
</dbReference>
<gene>
    <name evidence="3" type="ORF">E9531_00565</name>
</gene>
<protein>
    <submittedName>
        <fullName evidence="3">DUF4880 domain-containing protein</fullName>
    </submittedName>
</protein>
<feature type="domain" description="FecR protein" evidence="1">
    <location>
        <begin position="156"/>
        <end position="250"/>
    </location>
</feature>
<evidence type="ECO:0000313" key="4">
    <source>
        <dbReference type="Proteomes" id="UP000308917"/>
    </source>
</evidence>
<dbReference type="Pfam" id="PF04773">
    <property type="entry name" value="FecR"/>
    <property type="match status" value="1"/>
</dbReference>
<evidence type="ECO:0000313" key="3">
    <source>
        <dbReference type="EMBL" id="THU05081.1"/>
    </source>
</evidence>
<name>A0A4S8FD51_9BURK</name>
<sequence>MPLRQPSFVAFLSRFSQPTALFMFSSAPPTQAAPLEDRVIERAGQWWARTMADDASPADTEACAAWRAEHPDHERAWQALQVLDSRFMRLPEIVPAGIAQQVLSEAQRTSLPHSNPKRLEARTRRQLLGFVILAPSVMGIAYVGQRSQTWQTAWADLRTSTGEIRTEVLSDGTQLVLDSASAVDVAYSGTERRIVLRTGQVMVTSAPDAQLPARPLLVQTLHGSATAMGTRFSVALRKDNTCLEVFEGAVLVKPSEAPFTTMQIDAGQGARFGTKQIGSPRPVETSAQSWTQGQLSVSDMRLADVVRRLARYRNGILRCDPAIADLRVTGVFPLRDSERALHNLTLGLPVRLQYLTRYWVTLVPR</sequence>
<dbReference type="InterPro" id="IPR006860">
    <property type="entry name" value="FecR"/>
</dbReference>
<accession>A0A4S8FD51</accession>
<dbReference type="GO" id="GO:0016989">
    <property type="term" value="F:sigma factor antagonist activity"/>
    <property type="evidence" value="ECO:0007669"/>
    <property type="project" value="TreeGrafter"/>
</dbReference>
<dbReference type="AlphaFoldDB" id="A0A4S8FD51"/>
<dbReference type="EMBL" id="STFG01000001">
    <property type="protein sequence ID" value="THU05081.1"/>
    <property type="molecule type" value="Genomic_DNA"/>
</dbReference>
<dbReference type="Pfam" id="PF16220">
    <property type="entry name" value="DUF4880"/>
    <property type="match status" value="1"/>
</dbReference>
<proteinExistence type="predicted"/>
<dbReference type="Gene3D" id="2.60.120.1440">
    <property type="match status" value="1"/>
</dbReference>